<dbReference type="EMBL" id="JACHGY010000001">
    <property type="protein sequence ID" value="MBB6428612.1"/>
    <property type="molecule type" value="Genomic_DNA"/>
</dbReference>
<dbReference type="PRINTS" id="PR01270">
    <property type="entry name" value="HDASUPER"/>
</dbReference>
<feature type="domain" description="Histone deacetylase" evidence="2">
    <location>
        <begin position="20"/>
        <end position="311"/>
    </location>
</feature>
<protein>
    <submittedName>
        <fullName evidence="3">Acetoin utilization deacetylase AcuC-like enzyme</fullName>
    </submittedName>
</protein>
<dbReference type="RefSeq" id="WP_184675908.1">
    <property type="nucleotide sequence ID" value="NZ_JACHGY010000001.1"/>
</dbReference>
<gene>
    <name evidence="3" type="ORF">HNQ40_000418</name>
</gene>
<dbReference type="Pfam" id="PF00850">
    <property type="entry name" value="Hist_deacetyl"/>
    <property type="match status" value="1"/>
</dbReference>
<sequence>MTTGLIYDDRFLEHDTGPGHPERPDRLRAIVSALQASGLWAQLNHLAFEPATATQLQRLHPQDYIDRVHDACVAGLPYIDVPDSAISEGSAEIAVLAAGGVLRATEAVMWGEVDNAFCAIRPPGHHAERDRSMGFCLFGNVALAAESLITDHGLERVAIVDFDVHHGNGTQHLLEHRGDILFVSVHEHPDHQYPGTGYEHETGIGDGEGATLNVPLPPGSDDTAYRAAFDQTILPKIDAFAPQFVLFSAGFDAGTADPLGGMRLSTDGFIEITRKVRGLADRHAQGRIVSVLEGGYDLDALATGVCGHVSVLMESGLGGTDILGG</sequence>
<comment type="similarity">
    <text evidence="1">Belongs to the histone deacetylase family.</text>
</comment>
<dbReference type="Gene3D" id="3.40.800.20">
    <property type="entry name" value="Histone deacetylase domain"/>
    <property type="match status" value="1"/>
</dbReference>
<dbReference type="CDD" id="cd09992">
    <property type="entry name" value="HDAC_classII"/>
    <property type="match status" value="1"/>
</dbReference>
<dbReference type="InterPro" id="IPR023696">
    <property type="entry name" value="Ureohydrolase_dom_sf"/>
</dbReference>
<dbReference type="AlphaFoldDB" id="A0A7X0LJ95"/>
<comment type="caution">
    <text evidence="3">The sequence shown here is derived from an EMBL/GenBank/DDBJ whole genome shotgun (WGS) entry which is preliminary data.</text>
</comment>
<evidence type="ECO:0000313" key="4">
    <source>
        <dbReference type="Proteomes" id="UP000541810"/>
    </source>
</evidence>
<dbReference type="InterPro" id="IPR037138">
    <property type="entry name" value="His_deacetylse_dom_sf"/>
</dbReference>
<evidence type="ECO:0000256" key="1">
    <source>
        <dbReference type="ARBA" id="ARBA00005947"/>
    </source>
</evidence>
<reference evidence="3 4" key="1">
    <citation type="submission" date="2020-08" db="EMBL/GenBank/DDBJ databases">
        <title>Genomic Encyclopedia of Type Strains, Phase IV (KMG-IV): sequencing the most valuable type-strain genomes for metagenomic binning, comparative biology and taxonomic classification.</title>
        <authorList>
            <person name="Goeker M."/>
        </authorList>
    </citation>
    <scope>NUCLEOTIDE SEQUENCE [LARGE SCALE GENOMIC DNA]</scope>
    <source>
        <strain evidence="3 4">DSM 103725</strain>
    </source>
</reference>
<dbReference type="InterPro" id="IPR000286">
    <property type="entry name" value="HDACs"/>
</dbReference>
<evidence type="ECO:0000313" key="3">
    <source>
        <dbReference type="EMBL" id="MBB6428612.1"/>
    </source>
</evidence>
<name>A0A7X0LJ95_9BACT</name>
<dbReference type="PANTHER" id="PTHR10625">
    <property type="entry name" value="HISTONE DEACETYLASE HDAC1-RELATED"/>
    <property type="match status" value="1"/>
</dbReference>
<keyword evidence="4" id="KW-1185">Reference proteome</keyword>
<evidence type="ECO:0000259" key="2">
    <source>
        <dbReference type="Pfam" id="PF00850"/>
    </source>
</evidence>
<dbReference type="Proteomes" id="UP000541810">
    <property type="component" value="Unassembled WGS sequence"/>
</dbReference>
<dbReference type="PANTHER" id="PTHR10625:SF10">
    <property type="entry name" value="HISTONE DEACETYLASE HDAC1"/>
    <property type="match status" value="1"/>
</dbReference>
<dbReference type="InterPro" id="IPR023801">
    <property type="entry name" value="His_deacetylse_dom"/>
</dbReference>
<accession>A0A7X0LJ95</accession>
<dbReference type="GO" id="GO:0004407">
    <property type="term" value="F:histone deacetylase activity"/>
    <property type="evidence" value="ECO:0007669"/>
    <property type="project" value="TreeGrafter"/>
</dbReference>
<proteinExistence type="inferred from homology"/>
<organism evidence="3 4">
    <name type="scientific">Algisphaera agarilytica</name>
    <dbReference type="NCBI Taxonomy" id="1385975"/>
    <lineage>
        <taxon>Bacteria</taxon>
        <taxon>Pseudomonadati</taxon>
        <taxon>Planctomycetota</taxon>
        <taxon>Phycisphaerae</taxon>
        <taxon>Phycisphaerales</taxon>
        <taxon>Phycisphaeraceae</taxon>
        <taxon>Algisphaera</taxon>
    </lineage>
</organism>
<dbReference type="SUPFAM" id="SSF52768">
    <property type="entry name" value="Arginase/deacetylase"/>
    <property type="match status" value="1"/>
</dbReference>
<dbReference type="GO" id="GO:0040029">
    <property type="term" value="P:epigenetic regulation of gene expression"/>
    <property type="evidence" value="ECO:0007669"/>
    <property type="project" value="TreeGrafter"/>
</dbReference>